<dbReference type="EMBL" id="DS995899">
    <property type="protein sequence ID" value="EEA27524.1"/>
    <property type="molecule type" value="Genomic_DNA"/>
</dbReference>
<name>B6Q629_TALMQ</name>
<accession>B6Q629</accession>
<gene>
    <name evidence="1" type="ORF">PMAA_023970</name>
</gene>
<proteinExistence type="predicted"/>
<organism evidence="1 2">
    <name type="scientific">Talaromyces marneffei (strain ATCC 18224 / CBS 334.59 / QM 7333)</name>
    <name type="common">Penicillium marneffei</name>
    <dbReference type="NCBI Taxonomy" id="441960"/>
    <lineage>
        <taxon>Eukaryota</taxon>
        <taxon>Fungi</taxon>
        <taxon>Dikarya</taxon>
        <taxon>Ascomycota</taxon>
        <taxon>Pezizomycotina</taxon>
        <taxon>Eurotiomycetes</taxon>
        <taxon>Eurotiomycetidae</taxon>
        <taxon>Eurotiales</taxon>
        <taxon>Trichocomaceae</taxon>
        <taxon>Talaromyces</taxon>
        <taxon>Talaromyces sect. Talaromyces</taxon>
    </lineage>
</organism>
<evidence type="ECO:0008006" key="3">
    <source>
        <dbReference type="Google" id="ProtNLM"/>
    </source>
</evidence>
<dbReference type="PhylomeDB" id="B6Q629"/>
<dbReference type="OrthoDB" id="4344093at2759"/>
<protein>
    <recommendedName>
        <fullName evidence="3">DNA recombination and repair protein Rad51-like C-terminal domain-containing protein</fullName>
    </recommendedName>
</protein>
<dbReference type="VEuPathDB" id="FungiDB:PMAA_023970"/>
<dbReference type="HOGENOM" id="CLU_046552_1_0_1"/>
<evidence type="ECO:0000313" key="1">
    <source>
        <dbReference type="EMBL" id="EEA27524.1"/>
    </source>
</evidence>
<evidence type="ECO:0000313" key="2">
    <source>
        <dbReference type="Proteomes" id="UP000001294"/>
    </source>
</evidence>
<dbReference type="Proteomes" id="UP000001294">
    <property type="component" value="Unassembled WGS sequence"/>
</dbReference>
<keyword evidence="2" id="KW-1185">Reference proteome</keyword>
<dbReference type="AlphaFoldDB" id="B6Q629"/>
<reference evidence="2" key="1">
    <citation type="journal article" date="2015" name="Genome Announc.">
        <title>Genome sequence of the AIDS-associated pathogen Penicillium marneffei (ATCC18224) and its near taxonomic relative Talaromyces stipitatus (ATCC10500).</title>
        <authorList>
            <person name="Nierman W.C."/>
            <person name="Fedorova-Abrams N.D."/>
            <person name="Andrianopoulos A."/>
        </authorList>
    </citation>
    <scope>NUCLEOTIDE SEQUENCE [LARGE SCALE GENOMIC DNA]</scope>
    <source>
        <strain evidence="2">ATCC 18224 / CBS 334.59 / QM 7333</strain>
    </source>
</reference>
<sequence length="305" mass="33849">MSLQSRGLLGDFSRRLLISFMAGLLSQNEDPEQQQQDEKKIQTTRAFIIHPVHSTMFAPETLFKDLLGCQHNLDDNKPNETMSELQALNLLDRVELLPVHDFSSATQAIGQVSDAISSIREEHRCASTGKEDEDHSEEYGQPPTILLIIEGLDTMAEDVIHNSNAMRGSAILTPVLRTLTHLSRTHTSFLSILLVNTTALGSFQQHTQSQQISATQTSPGDAGGRTMTMATAGGLYSAFARDYTQGKPHHEGYTQPLLNTLLSRTLDQGVDTHLLLQVRRRGQTLVEVIKDRTGDGLGKWCAWRY</sequence>
<dbReference type="STRING" id="441960.B6Q629"/>